<dbReference type="InterPro" id="IPR007568">
    <property type="entry name" value="RTA1"/>
</dbReference>
<feature type="transmembrane region" description="Helical" evidence="6">
    <location>
        <begin position="44"/>
        <end position="66"/>
    </location>
</feature>
<dbReference type="HOGENOM" id="CLU_033465_6_1_1"/>
<feature type="region of interest" description="Disordered" evidence="5">
    <location>
        <begin position="325"/>
        <end position="391"/>
    </location>
</feature>
<dbReference type="OrthoDB" id="4521223at2759"/>
<dbReference type="Pfam" id="PF04479">
    <property type="entry name" value="RTA1"/>
    <property type="match status" value="1"/>
</dbReference>
<evidence type="ECO:0008006" key="10">
    <source>
        <dbReference type="Google" id="ProtNLM"/>
    </source>
</evidence>
<evidence type="ECO:0000313" key="9">
    <source>
        <dbReference type="Proteomes" id="UP000006039"/>
    </source>
</evidence>
<proteinExistence type="predicted"/>
<reference evidence="9" key="1">
    <citation type="submission" date="2010-07" db="EMBL/GenBank/DDBJ databases">
        <title>The genome sequence of Gaeumannomyces graminis var. tritici strain R3-111a-1.</title>
        <authorList>
            <consortium name="The Broad Institute Genome Sequencing Platform"/>
            <person name="Ma L.-J."/>
            <person name="Dead R."/>
            <person name="Young S."/>
            <person name="Zeng Q."/>
            <person name="Koehrsen M."/>
            <person name="Alvarado L."/>
            <person name="Berlin A."/>
            <person name="Chapman S.B."/>
            <person name="Chen Z."/>
            <person name="Freedman E."/>
            <person name="Gellesch M."/>
            <person name="Goldberg J."/>
            <person name="Griggs A."/>
            <person name="Gujja S."/>
            <person name="Heilman E.R."/>
            <person name="Heiman D."/>
            <person name="Hepburn T."/>
            <person name="Howarth C."/>
            <person name="Jen D."/>
            <person name="Larson L."/>
            <person name="Mehta T."/>
            <person name="Neiman D."/>
            <person name="Pearson M."/>
            <person name="Roberts A."/>
            <person name="Saif S."/>
            <person name="Shea T."/>
            <person name="Shenoy N."/>
            <person name="Sisk P."/>
            <person name="Stolte C."/>
            <person name="Sykes S."/>
            <person name="Walk T."/>
            <person name="White J."/>
            <person name="Yandava C."/>
            <person name="Haas B."/>
            <person name="Nusbaum C."/>
            <person name="Birren B."/>
        </authorList>
    </citation>
    <scope>NUCLEOTIDE SEQUENCE [LARGE SCALE GENOMIC DNA]</scope>
    <source>
        <strain evidence="9">R3-111a-1</strain>
    </source>
</reference>
<dbReference type="VEuPathDB" id="FungiDB:GGTG_04255"/>
<accession>J3NSK4</accession>
<dbReference type="eggNOG" id="ENOG502QU4U">
    <property type="taxonomic scope" value="Eukaryota"/>
</dbReference>
<dbReference type="Proteomes" id="UP000006039">
    <property type="component" value="Unassembled WGS sequence"/>
</dbReference>
<feature type="transmembrane region" description="Helical" evidence="6">
    <location>
        <begin position="111"/>
        <end position="133"/>
    </location>
</feature>
<comment type="subcellular location">
    <subcellularLocation>
        <location evidence="1">Membrane</location>
        <topology evidence="1">Multi-pass membrane protein</topology>
    </subcellularLocation>
</comment>
<gene>
    <name evidence="8" type="primary">20344713</name>
    <name evidence="7" type="ORF">GGTG_04255</name>
</gene>
<keyword evidence="9" id="KW-1185">Reference proteome</keyword>
<evidence type="ECO:0000256" key="5">
    <source>
        <dbReference type="SAM" id="MobiDB-lite"/>
    </source>
</evidence>
<dbReference type="EMBL" id="GL385396">
    <property type="protein sequence ID" value="EJT79167.1"/>
    <property type="molecule type" value="Genomic_DNA"/>
</dbReference>
<organism evidence="7">
    <name type="scientific">Gaeumannomyces tritici (strain R3-111a-1)</name>
    <name type="common">Wheat and barley take-all root rot fungus</name>
    <name type="synonym">Gaeumannomyces graminis var. tritici</name>
    <dbReference type="NCBI Taxonomy" id="644352"/>
    <lineage>
        <taxon>Eukaryota</taxon>
        <taxon>Fungi</taxon>
        <taxon>Dikarya</taxon>
        <taxon>Ascomycota</taxon>
        <taxon>Pezizomycotina</taxon>
        <taxon>Sordariomycetes</taxon>
        <taxon>Sordariomycetidae</taxon>
        <taxon>Magnaporthales</taxon>
        <taxon>Magnaporthaceae</taxon>
        <taxon>Gaeumannomyces</taxon>
    </lineage>
</organism>
<feature type="transmembrane region" description="Helical" evidence="6">
    <location>
        <begin position="289"/>
        <end position="308"/>
    </location>
</feature>
<evidence type="ECO:0000256" key="3">
    <source>
        <dbReference type="ARBA" id="ARBA00022989"/>
    </source>
</evidence>
<dbReference type="PANTHER" id="PTHR31465:SF7">
    <property type="entry name" value="SPHINGOID LONG-CHAIN BASE TRANSPORTER RSB1"/>
    <property type="match status" value="1"/>
</dbReference>
<reference evidence="7" key="3">
    <citation type="submission" date="2010-09" db="EMBL/GenBank/DDBJ databases">
        <title>Annotation of Gaeumannomyces graminis var. tritici R3-111a-1.</title>
        <authorList>
            <consortium name="The Broad Institute Genome Sequencing Platform"/>
            <person name="Ma L.-J."/>
            <person name="Dead R."/>
            <person name="Young S.K."/>
            <person name="Zeng Q."/>
            <person name="Gargeya S."/>
            <person name="Fitzgerald M."/>
            <person name="Haas B."/>
            <person name="Abouelleil A."/>
            <person name="Alvarado L."/>
            <person name="Arachchi H.M."/>
            <person name="Berlin A."/>
            <person name="Brown A."/>
            <person name="Chapman S.B."/>
            <person name="Chen Z."/>
            <person name="Dunbar C."/>
            <person name="Freedman E."/>
            <person name="Gearin G."/>
            <person name="Gellesch M."/>
            <person name="Goldberg J."/>
            <person name="Griggs A."/>
            <person name="Gujja S."/>
            <person name="Heiman D."/>
            <person name="Howarth C."/>
            <person name="Larson L."/>
            <person name="Lui A."/>
            <person name="MacDonald P.J.P."/>
            <person name="Mehta T."/>
            <person name="Montmayeur A."/>
            <person name="Murphy C."/>
            <person name="Neiman D."/>
            <person name="Pearson M."/>
            <person name="Priest M."/>
            <person name="Roberts A."/>
            <person name="Saif S."/>
            <person name="Shea T."/>
            <person name="Shenoy N."/>
            <person name="Sisk P."/>
            <person name="Stolte C."/>
            <person name="Sykes S."/>
            <person name="Yandava C."/>
            <person name="Wortman J."/>
            <person name="Nusbaum C."/>
            <person name="Birren B."/>
        </authorList>
    </citation>
    <scope>NUCLEOTIDE SEQUENCE</scope>
    <source>
        <strain evidence="7">R3-111a-1</strain>
    </source>
</reference>
<feature type="transmembrane region" description="Helical" evidence="6">
    <location>
        <begin position="154"/>
        <end position="178"/>
    </location>
</feature>
<evidence type="ECO:0000256" key="4">
    <source>
        <dbReference type="ARBA" id="ARBA00023136"/>
    </source>
</evidence>
<feature type="transmembrane region" description="Helical" evidence="6">
    <location>
        <begin position="250"/>
        <end position="269"/>
    </location>
</feature>
<dbReference type="RefSeq" id="XP_009220312.1">
    <property type="nucleotide sequence ID" value="XM_009222048.1"/>
</dbReference>
<feature type="transmembrane region" description="Helical" evidence="6">
    <location>
        <begin position="190"/>
        <end position="214"/>
    </location>
</feature>
<dbReference type="GO" id="GO:0000324">
    <property type="term" value="C:fungal-type vacuole"/>
    <property type="evidence" value="ECO:0007669"/>
    <property type="project" value="TreeGrafter"/>
</dbReference>
<evidence type="ECO:0000256" key="2">
    <source>
        <dbReference type="ARBA" id="ARBA00022692"/>
    </source>
</evidence>
<dbReference type="EnsemblFungi" id="EJT79167">
    <property type="protein sequence ID" value="EJT79167"/>
    <property type="gene ID" value="GGTG_04255"/>
</dbReference>
<dbReference type="FunCoup" id="J3NSK4">
    <property type="interactions" value="31"/>
</dbReference>
<reference evidence="8" key="4">
    <citation type="journal article" date="2015" name="G3 (Bethesda)">
        <title>Genome sequences of three phytopathogenic species of the Magnaporthaceae family of fungi.</title>
        <authorList>
            <person name="Okagaki L.H."/>
            <person name="Nunes C.C."/>
            <person name="Sailsbery J."/>
            <person name="Clay B."/>
            <person name="Brown D."/>
            <person name="John T."/>
            <person name="Oh Y."/>
            <person name="Young N."/>
            <person name="Fitzgerald M."/>
            <person name="Haas B.J."/>
            <person name="Zeng Q."/>
            <person name="Young S."/>
            <person name="Adiconis X."/>
            <person name="Fan L."/>
            <person name="Levin J.Z."/>
            <person name="Mitchell T.K."/>
            <person name="Okubara P.A."/>
            <person name="Farman M.L."/>
            <person name="Kohn L.M."/>
            <person name="Birren B."/>
            <person name="Ma L.-J."/>
            <person name="Dean R.A."/>
        </authorList>
    </citation>
    <scope>NUCLEOTIDE SEQUENCE</scope>
    <source>
        <strain evidence="8">R3-111a-1</strain>
    </source>
</reference>
<protein>
    <recommendedName>
        <fullName evidence="10">Parasitic phase-specific protein PSP-1</fullName>
    </recommendedName>
</protein>
<keyword evidence="3 6" id="KW-1133">Transmembrane helix</keyword>
<dbReference type="STRING" id="644352.J3NSK4"/>
<feature type="compositionally biased region" description="Basic and acidic residues" evidence="5">
    <location>
        <begin position="337"/>
        <end position="346"/>
    </location>
</feature>
<reference evidence="7" key="2">
    <citation type="submission" date="2010-07" db="EMBL/GenBank/DDBJ databases">
        <authorList>
            <consortium name="The Broad Institute Genome Sequencing Platform"/>
            <consortium name="Broad Institute Genome Sequencing Center for Infectious Disease"/>
            <person name="Ma L.-J."/>
            <person name="Dead R."/>
            <person name="Young S."/>
            <person name="Zeng Q."/>
            <person name="Koehrsen M."/>
            <person name="Alvarado L."/>
            <person name="Berlin A."/>
            <person name="Chapman S.B."/>
            <person name="Chen Z."/>
            <person name="Freedman E."/>
            <person name="Gellesch M."/>
            <person name="Goldberg J."/>
            <person name="Griggs A."/>
            <person name="Gujja S."/>
            <person name="Heilman E.R."/>
            <person name="Heiman D."/>
            <person name="Hepburn T."/>
            <person name="Howarth C."/>
            <person name="Jen D."/>
            <person name="Larson L."/>
            <person name="Mehta T."/>
            <person name="Neiman D."/>
            <person name="Pearson M."/>
            <person name="Roberts A."/>
            <person name="Saif S."/>
            <person name="Shea T."/>
            <person name="Shenoy N."/>
            <person name="Sisk P."/>
            <person name="Stolte C."/>
            <person name="Sykes S."/>
            <person name="Walk T."/>
            <person name="White J."/>
            <person name="Yandava C."/>
            <person name="Haas B."/>
            <person name="Nusbaum C."/>
            <person name="Birren B."/>
        </authorList>
    </citation>
    <scope>NUCLEOTIDE SEQUENCE</scope>
    <source>
        <strain evidence="7">R3-111a-1</strain>
    </source>
</reference>
<keyword evidence="2 6" id="KW-0812">Transmembrane</keyword>
<dbReference type="GeneID" id="20344713"/>
<dbReference type="GO" id="GO:0005886">
    <property type="term" value="C:plasma membrane"/>
    <property type="evidence" value="ECO:0007669"/>
    <property type="project" value="TreeGrafter"/>
</dbReference>
<name>J3NSK4_GAET3</name>
<evidence type="ECO:0000313" key="8">
    <source>
        <dbReference type="EnsemblFungi" id="EJT79167"/>
    </source>
</evidence>
<dbReference type="AlphaFoldDB" id="J3NSK4"/>
<reference evidence="8" key="5">
    <citation type="submission" date="2018-04" db="UniProtKB">
        <authorList>
            <consortium name="EnsemblFungi"/>
        </authorList>
    </citation>
    <scope>IDENTIFICATION</scope>
    <source>
        <strain evidence="8">R3-111a-1</strain>
    </source>
</reference>
<evidence type="ECO:0000256" key="1">
    <source>
        <dbReference type="ARBA" id="ARBA00004141"/>
    </source>
</evidence>
<sequence>MATNLTLTPPPPGLMRYWFGICKSDPDLPACAVVDNFYDYRILLAPNVVLLAVFACSLVGFAAVYAGTTRGRDKSYGVGFFVVMALGVLAEILGYSARVWSYTNQWLKTPFLMQICCLTVAPAFLAAGIYLCLRRIVHVFGPQNSRIPHEYYTRIFIPCDLISLILQATGGAITSAAAQYNEPTSDGDNIMIAGLAFQVFTMFCFIACALDFFWRVWKQSGSRDTASKADFVSVPDEHGARAKVRSSPRFRGFLAALALATLCVFWRCVYRVVELAQGWDGPLMARQDLFIGCEGVMIAVACLVLNVFHPALCFGEMLSDDGGGLGPRRGTKGRGRQPPDADRAAAADEGAICYSRGPGDFMLESQKQDGAHGSSVNDSDAPLDSKQHPSV</sequence>
<evidence type="ECO:0000313" key="7">
    <source>
        <dbReference type="EMBL" id="EJT79167.1"/>
    </source>
</evidence>
<keyword evidence="4 6" id="KW-0472">Membrane</keyword>
<feature type="transmembrane region" description="Helical" evidence="6">
    <location>
        <begin position="78"/>
        <end position="99"/>
    </location>
</feature>
<dbReference type="PANTHER" id="PTHR31465">
    <property type="entry name" value="PROTEIN RTA1-RELATED"/>
    <property type="match status" value="1"/>
</dbReference>
<evidence type="ECO:0000256" key="6">
    <source>
        <dbReference type="SAM" id="Phobius"/>
    </source>
</evidence>